<feature type="transmembrane region" description="Helical" evidence="2">
    <location>
        <begin position="229"/>
        <end position="251"/>
    </location>
</feature>
<evidence type="ECO:0000256" key="1">
    <source>
        <dbReference type="SAM" id="MobiDB-lite"/>
    </source>
</evidence>
<keyword evidence="2" id="KW-0472">Membrane</keyword>
<comment type="caution">
    <text evidence="3">The sequence shown here is derived from an EMBL/GenBank/DDBJ whole genome shotgun (WGS) entry which is preliminary data.</text>
</comment>
<evidence type="ECO:0000313" key="4">
    <source>
        <dbReference type="Proteomes" id="UP000320333"/>
    </source>
</evidence>
<feature type="transmembrane region" description="Helical" evidence="2">
    <location>
        <begin position="154"/>
        <end position="174"/>
    </location>
</feature>
<feature type="transmembrane region" description="Helical" evidence="2">
    <location>
        <begin position="108"/>
        <end position="134"/>
    </location>
</feature>
<keyword evidence="2" id="KW-0812">Transmembrane</keyword>
<dbReference type="Proteomes" id="UP000320333">
    <property type="component" value="Unassembled WGS sequence"/>
</dbReference>
<keyword evidence="4" id="KW-1185">Reference proteome</keyword>
<name>A0A507FCP4_9FUNG</name>
<proteinExistence type="predicted"/>
<keyword evidence="2" id="KW-1133">Transmembrane helix</keyword>
<sequence length="299" mass="32352">MTFQVRDQIFTVCGVCLGLSGENAITSIQRWMSSTSSLTNRLQVLASLSQFANTCFLTCYIGLPARAFGYKCYAWSLGGCVFYFIFQLASSAIMISRASILIRRKWRPLIYATGLALLLAVFSSTLAGAIMQPATVDPSGYCQTDFNWNNTNNIGKTILIVLYAGLLMCFMVPLGQQIHASYAHFGGGDVTDTLLQIGGSFSARVCLAIVAFIVPQFFSFIFGGDPNLIGLQGMGFIIQNYFAVVASALAMEKQSGSESSIANAQEKMVTRQAGSIRRSVKSSSAQVPEASFKERDGVV</sequence>
<dbReference type="OrthoDB" id="2141246at2759"/>
<feature type="transmembrane region" description="Helical" evidence="2">
    <location>
        <begin position="75"/>
        <end position="96"/>
    </location>
</feature>
<organism evidence="3 4">
    <name type="scientific">Chytriomyces confervae</name>
    <dbReference type="NCBI Taxonomy" id="246404"/>
    <lineage>
        <taxon>Eukaryota</taxon>
        <taxon>Fungi</taxon>
        <taxon>Fungi incertae sedis</taxon>
        <taxon>Chytridiomycota</taxon>
        <taxon>Chytridiomycota incertae sedis</taxon>
        <taxon>Chytridiomycetes</taxon>
        <taxon>Chytridiales</taxon>
        <taxon>Chytriomycetaceae</taxon>
        <taxon>Chytriomyces</taxon>
    </lineage>
</organism>
<accession>A0A507FCP4</accession>
<feature type="transmembrane region" description="Helical" evidence="2">
    <location>
        <begin position="42"/>
        <end position="63"/>
    </location>
</feature>
<protein>
    <recommendedName>
        <fullName evidence="5">G-protein coupled receptors family 1 profile domain-containing protein</fullName>
    </recommendedName>
</protein>
<dbReference type="EMBL" id="QEAP01000212">
    <property type="protein sequence ID" value="TPX73048.1"/>
    <property type="molecule type" value="Genomic_DNA"/>
</dbReference>
<evidence type="ECO:0008006" key="5">
    <source>
        <dbReference type="Google" id="ProtNLM"/>
    </source>
</evidence>
<evidence type="ECO:0000256" key="2">
    <source>
        <dbReference type="SAM" id="Phobius"/>
    </source>
</evidence>
<evidence type="ECO:0000313" key="3">
    <source>
        <dbReference type="EMBL" id="TPX73048.1"/>
    </source>
</evidence>
<feature type="region of interest" description="Disordered" evidence="1">
    <location>
        <begin position="271"/>
        <end position="299"/>
    </location>
</feature>
<reference evidence="3 4" key="1">
    <citation type="journal article" date="2019" name="Sci. Rep.">
        <title>Comparative genomics of chytrid fungi reveal insights into the obligate biotrophic and pathogenic lifestyle of Synchytrium endobioticum.</title>
        <authorList>
            <person name="van de Vossenberg B.T.L.H."/>
            <person name="Warris S."/>
            <person name="Nguyen H.D.T."/>
            <person name="van Gent-Pelzer M.P.E."/>
            <person name="Joly D.L."/>
            <person name="van de Geest H.C."/>
            <person name="Bonants P.J.M."/>
            <person name="Smith D.S."/>
            <person name="Levesque C.A."/>
            <person name="van der Lee T.A.J."/>
        </authorList>
    </citation>
    <scope>NUCLEOTIDE SEQUENCE [LARGE SCALE GENOMIC DNA]</scope>
    <source>
        <strain evidence="3 4">CBS 675.73</strain>
    </source>
</reference>
<dbReference type="AlphaFoldDB" id="A0A507FCP4"/>
<gene>
    <name evidence="3" type="ORF">CcCBS67573_g05687</name>
</gene>
<feature type="transmembrane region" description="Helical" evidence="2">
    <location>
        <begin position="205"/>
        <end position="223"/>
    </location>
</feature>